<gene>
    <name evidence="2" type="ORF">FHS44_005414</name>
</gene>
<reference evidence="2 3" key="1">
    <citation type="submission" date="2020-08" db="EMBL/GenBank/DDBJ databases">
        <title>Genomic Encyclopedia of Type Strains, Phase III (KMG-III): the genomes of soil and plant-associated and newly described type strains.</title>
        <authorList>
            <person name="Whitman W."/>
        </authorList>
    </citation>
    <scope>NUCLEOTIDE SEQUENCE [LARGE SCALE GENOMIC DNA]</scope>
    <source>
        <strain evidence="2 3">CECT 8840</strain>
    </source>
</reference>
<feature type="compositionally biased region" description="Low complexity" evidence="1">
    <location>
        <begin position="45"/>
        <end position="55"/>
    </location>
</feature>
<dbReference type="EMBL" id="JACHJP010000006">
    <property type="protein sequence ID" value="MBB4918287.1"/>
    <property type="molecule type" value="Genomic_DNA"/>
</dbReference>
<organism evidence="2 3">
    <name type="scientific">Streptosporangium saharense</name>
    <dbReference type="NCBI Taxonomy" id="1706840"/>
    <lineage>
        <taxon>Bacteria</taxon>
        <taxon>Bacillati</taxon>
        <taxon>Actinomycetota</taxon>
        <taxon>Actinomycetes</taxon>
        <taxon>Streptosporangiales</taxon>
        <taxon>Streptosporangiaceae</taxon>
        <taxon>Streptosporangium</taxon>
    </lineage>
</organism>
<keyword evidence="3" id="KW-1185">Reference proteome</keyword>
<accession>A0A7W7QRA8</accession>
<evidence type="ECO:0000313" key="3">
    <source>
        <dbReference type="Proteomes" id="UP000552644"/>
    </source>
</evidence>
<dbReference type="Proteomes" id="UP000552644">
    <property type="component" value="Unassembled WGS sequence"/>
</dbReference>
<name>A0A7W7QRA8_9ACTN</name>
<evidence type="ECO:0000313" key="2">
    <source>
        <dbReference type="EMBL" id="MBB4918287.1"/>
    </source>
</evidence>
<protein>
    <submittedName>
        <fullName evidence="2">Uncharacterized protein</fullName>
    </submittedName>
</protein>
<feature type="region of interest" description="Disordered" evidence="1">
    <location>
        <begin position="45"/>
        <end position="83"/>
    </location>
</feature>
<sequence>MTNFLFFLAAAVFLAVVVPRYGADSRDSQDWRPADPYPPERAVTAAVTGRQTGRARAGRRTPRRRATTVRASGPRGTIGIRHP</sequence>
<proteinExistence type="predicted"/>
<evidence type="ECO:0000256" key="1">
    <source>
        <dbReference type="SAM" id="MobiDB-lite"/>
    </source>
</evidence>
<feature type="compositionally biased region" description="Basic residues" evidence="1">
    <location>
        <begin position="56"/>
        <end position="67"/>
    </location>
</feature>
<comment type="caution">
    <text evidence="2">The sequence shown here is derived from an EMBL/GenBank/DDBJ whole genome shotgun (WGS) entry which is preliminary data.</text>
</comment>
<dbReference type="RefSeq" id="WP_184719405.1">
    <property type="nucleotide sequence ID" value="NZ_JACHJP010000006.1"/>
</dbReference>
<dbReference type="AlphaFoldDB" id="A0A7W7QRA8"/>